<dbReference type="AlphaFoldDB" id="A0A9P5E700"/>
<dbReference type="OrthoDB" id="5101420at2759"/>
<reference evidence="2" key="1">
    <citation type="journal article" date="2017" name="Mycologia">
        <title>Fusarium algeriense, sp. nov., a novel toxigenic crown rot pathogen of durum wheat from Algeria is nested in the Fusarium burgessii species complex.</title>
        <authorList>
            <person name="Laraba I."/>
            <person name="Keddad A."/>
            <person name="Boureghda H."/>
            <person name="Abdallah N."/>
            <person name="Vaughan M.M."/>
            <person name="Proctor R.H."/>
            <person name="Busman M."/>
            <person name="O'Donnell K."/>
        </authorList>
    </citation>
    <scope>NUCLEOTIDE SEQUENCE</scope>
    <source>
        <strain evidence="2">NRRL 25174</strain>
    </source>
</reference>
<organism evidence="2 3">
    <name type="scientific">Fusarium beomiforme</name>
    <dbReference type="NCBI Taxonomy" id="44412"/>
    <lineage>
        <taxon>Eukaryota</taxon>
        <taxon>Fungi</taxon>
        <taxon>Dikarya</taxon>
        <taxon>Ascomycota</taxon>
        <taxon>Pezizomycotina</taxon>
        <taxon>Sordariomycetes</taxon>
        <taxon>Hypocreomycetidae</taxon>
        <taxon>Hypocreales</taxon>
        <taxon>Nectriaceae</taxon>
        <taxon>Fusarium</taxon>
        <taxon>Fusarium burgessii species complex</taxon>
    </lineage>
</organism>
<comment type="caution">
    <text evidence="2">The sequence shown here is derived from an EMBL/GenBank/DDBJ whole genome shotgun (WGS) entry which is preliminary data.</text>
</comment>
<reference evidence="2" key="2">
    <citation type="submission" date="2020-02" db="EMBL/GenBank/DDBJ databases">
        <title>Identification and distribution of gene clusters putatively required for synthesis of sphingolipid metabolism inhibitors in phylogenetically diverse species of the filamentous fungus Fusarium.</title>
        <authorList>
            <person name="Kim H.-S."/>
            <person name="Busman M."/>
            <person name="Brown D.W."/>
            <person name="Divon H."/>
            <person name="Uhlig S."/>
            <person name="Proctor R.H."/>
        </authorList>
    </citation>
    <scope>NUCLEOTIDE SEQUENCE</scope>
    <source>
        <strain evidence="2">NRRL 25174</strain>
    </source>
</reference>
<evidence type="ECO:0000256" key="1">
    <source>
        <dbReference type="SAM" id="MobiDB-lite"/>
    </source>
</evidence>
<proteinExistence type="predicted"/>
<accession>A0A9P5E700</accession>
<feature type="compositionally biased region" description="Polar residues" evidence="1">
    <location>
        <begin position="92"/>
        <end position="108"/>
    </location>
</feature>
<feature type="region of interest" description="Disordered" evidence="1">
    <location>
        <begin position="129"/>
        <end position="157"/>
    </location>
</feature>
<evidence type="ECO:0000313" key="3">
    <source>
        <dbReference type="Proteomes" id="UP000730481"/>
    </source>
</evidence>
<dbReference type="EMBL" id="PVQB02000023">
    <property type="protein sequence ID" value="KAF4345583.1"/>
    <property type="molecule type" value="Genomic_DNA"/>
</dbReference>
<feature type="compositionally biased region" description="Polar residues" evidence="1">
    <location>
        <begin position="33"/>
        <end position="53"/>
    </location>
</feature>
<sequence length="251" mass="28555">MSRRQDHYQGHYGQTYNTESSRNWSEEAVRGSWDSNYQRTTSANTSPRDQSQAWRRPSPQAYDRRQTMVNQWLGQQYSHDPSTVMDAVSDLTTPTTSPAFSDSPTFPSRTHEAPPYQTHAIANDFLAPPSRTSIPHRPYDTHNHNAPPPSSRGSVSYRLDNRSVDYRHMEPRSTEQDLRGIGSFADHDRSRQVFFSPMGCAIKLTYDFLVEKSSTNLSAIGLASGSPHKNEPASLISRLEIQGHHFNFHFK</sequence>
<feature type="region of interest" description="Disordered" evidence="1">
    <location>
        <begin position="92"/>
        <end position="112"/>
    </location>
</feature>
<evidence type="ECO:0000313" key="2">
    <source>
        <dbReference type="EMBL" id="KAF4345583.1"/>
    </source>
</evidence>
<protein>
    <submittedName>
        <fullName evidence="2">Uncharacterized protein</fullName>
    </submittedName>
</protein>
<name>A0A9P5E700_9HYPO</name>
<feature type="region of interest" description="Disordered" evidence="1">
    <location>
        <begin position="1"/>
        <end position="63"/>
    </location>
</feature>
<feature type="compositionally biased region" description="Polar residues" evidence="1">
    <location>
        <begin position="12"/>
        <end position="23"/>
    </location>
</feature>
<dbReference type="Proteomes" id="UP000730481">
    <property type="component" value="Unassembled WGS sequence"/>
</dbReference>
<keyword evidence="3" id="KW-1185">Reference proteome</keyword>
<gene>
    <name evidence="2" type="ORF">FBEOM_434</name>
</gene>